<dbReference type="PRINTS" id="PR00032">
    <property type="entry name" value="HTHARAC"/>
</dbReference>
<dbReference type="Proteomes" id="UP000240638">
    <property type="component" value="Unassembled WGS sequence"/>
</dbReference>
<evidence type="ECO:0000256" key="2">
    <source>
        <dbReference type="ARBA" id="ARBA00023125"/>
    </source>
</evidence>
<dbReference type="InterPro" id="IPR018060">
    <property type="entry name" value="HTH_AraC"/>
</dbReference>
<dbReference type="GO" id="GO:0043565">
    <property type="term" value="F:sequence-specific DNA binding"/>
    <property type="evidence" value="ECO:0007669"/>
    <property type="project" value="InterPro"/>
</dbReference>
<keyword evidence="3" id="KW-0804">Transcription</keyword>
<evidence type="ECO:0000313" key="6">
    <source>
        <dbReference type="Proteomes" id="UP000240638"/>
    </source>
</evidence>
<evidence type="ECO:0000256" key="1">
    <source>
        <dbReference type="ARBA" id="ARBA00023015"/>
    </source>
</evidence>
<dbReference type="PROSITE" id="PS00041">
    <property type="entry name" value="HTH_ARAC_FAMILY_1"/>
    <property type="match status" value="1"/>
</dbReference>
<dbReference type="SUPFAM" id="SSF51182">
    <property type="entry name" value="RmlC-like cupins"/>
    <property type="match status" value="1"/>
</dbReference>
<dbReference type="EMBL" id="PYUC01000018">
    <property type="protein sequence ID" value="PTB17484.1"/>
    <property type="molecule type" value="Genomic_DNA"/>
</dbReference>
<evidence type="ECO:0000313" key="5">
    <source>
        <dbReference type="EMBL" id="PTB17484.1"/>
    </source>
</evidence>
<sequence length="260" mass="28429">MSEQAIRAPSVTLRCFEEASAADEHDFHQVVLGLDGAMEMAVDGVAQRIDKRYGWLIPAGSRHEYAGIGENRQVVLNLSPASLAIPERLFARPLVVTLDDAFARLVVDVATGGAPTAKPASSLGASHTRRFAWDTATRLAAALATAIGIEPPAVGLDFPRIDKWLRTNLSEPLRVPDLAAHCGFGTRRFHQLFEEAFGTTPHRYLQRLRLDTALALLRDPRNTLTDVALAVGFGDQSAFTHAFTRRFGLAPGQWRAMRAH</sequence>
<dbReference type="InterPro" id="IPR011051">
    <property type="entry name" value="RmlC_Cupin_sf"/>
</dbReference>
<dbReference type="GO" id="GO:0003700">
    <property type="term" value="F:DNA-binding transcription factor activity"/>
    <property type="evidence" value="ECO:0007669"/>
    <property type="project" value="InterPro"/>
</dbReference>
<evidence type="ECO:0000256" key="3">
    <source>
        <dbReference type="ARBA" id="ARBA00023163"/>
    </source>
</evidence>
<reference evidence="5 6" key="1">
    <citation type="submission" date="2018-03" db="EMBL/GenBank/DDBJ databases">
        <title>Whole genome analyses suggest that Burkholderia sensu lato contains two further novel genera in the rhizoxinica-symbiotica group Mycetohabitans gen. nov., and Trinickia gen. nov.: implications for the evolution of diazotrophy and nodulation in the Burkholderiaceae.</title>
        <authorList>
            <person name="Estrada De Los Santos P."/>
            <person name="Palmer M."/>
            <person name="Chavez-Ramirez B."/>
            <person name="Steenkamp E.T."/>
            <person name="Hirsch A.M."/>
            <person name="Manyaka P."/>
            <person name="Maluk M."/>
            <person name="Lafos M."/>
            <person name="Crook M."/>
            <person name="Gross E."/>
            <person name="Simon M.F."/>
            <person name="Bueno Dos Reis Junior F."/>
            <person name="Poole P.S."/>
            <person name="Venter S.N."/>
            <person name="James E.K."/>
        </authorList>
    </citation>
    <scope>NUCLEOTIDE SEQUENCE [LARGE SCALE GENOMIC DNA]</scope>
    <source>
        <strain evidence="5 6">JPY-366</strain>
    </source>
</reference>
<gene>
    <name evidence="5" type="ORF">C9I57_27745</name>
</gene>
<keyword evidence="1" id="KW-0805">Transcription regulation</keyword>
<evidence type="ECO:0000259" key="4">
    <source>
        <dbReference type="PROSITE" id="PS01124"/>
    </source>
</evidence>
<dbReference type="Gene3D" id="1.10.10.60">
    <property type="entry name" value="Homeodomain-like"/>
    <property type="match status" value="1"/>
</dbReference>
<dbReference type="PANTHER" id="PTHR46796:SF10">
    <property type="entry name" value="TRANSCRIPTIONAL ACTIVATOR FEAR"/>
    <property type="match status" value="1"/>
</dbReference>
<accession>A0A2T3XLT6</accession>
<protein>
    <submittedName>
        <fullName evidence="5">AraC family transcriptional regulator</fullName>
    </submittedName>
</protein>
<dbReference type="SUPFAM" id="SSF46689">
    <property type="entry name" value="Homeodomain-like"/>
    <property type="match status" value="2"/>
</dbReference>
<proteinExistence type="predicted"/>
<dbReference type="InterPro" id="IPR020449">
    <property type="entry name" value="Tscrpt_reg_AraC-type_HTH"/>
</dbReference>
<dbReference type="InterPro" id="IPR018062">
    <property type="entry name" value="HTH_AraC-typ_CS"/>
</dbReference>
<feature type="domain" description="HTH araC/xylS-type" evidence="4">
    <location>
        <begin position="159"/>
        <end position="257"/>
    </location>
</feature>
<dbReference type="AlphaFoldDB" id="A0A2T3XLT6"/>
<name>A0A2T3XLT6_9BURK</name>
<organism evidence="5 6">
    <name type="scientific">Trinickia symbiotica</name>
    <dbReference type="NCBI Taxonomy" id="863227"/>
    <lineage>
        <taxon>Bacteria</taxon>
        <taxon>Pseudomonadati</taxon>
        <taxon>Pseudomonadota</taxon>
        <taxon>Betaproteobacteria</taxon>
        <taxon>Burkholderiales</taxon>
        <taxon>Burkholderiaceae</taxon>
        <taxon>Trinickia</taxon>
    </lineage>
</organism>
<dbReference type="SMART" id="SM00342">
    <property type="entry name" value="HTH_ARAC"/>
    <property type="match status" value="1"/>
</dbReference>
<keyword evidence="2" id="KW-0238">DNA-binding</keyword>
<dbReference type="InterPro" id="IPR009057">
    <property type="entry name" value="Homeodomain-like_sf"/>
</dbReference>
<dbReference type="Pfam" id="PF12833">
    <property type="entry name" value="HTH_18"/>
    <property type="match status" value="1"/>
</dbReference>
<dbReference type="RefSeq" id="WP_107153785.1">
    <property type="nucleotide sequence ID" value="NZ_PYUC01000018.1"/>
</dbReference>
<dbReference type="InterPro" id="IPR050204">
    <property type="entry name" value="AraC_XylS_family_regulators"/>
</dbReference>
<dbReference type="PROSITE" id="PS01124">
    <property type="entry name" value="HTH_ARAC_FAMILY_2"/>
    <property type="match status" value="1"/>
</dbReference>
<dbReference type="PANTHER" id="PTHR46796">
    <property type="entry name" value="HTH-TYPE TRANSCRIPTIONAL ACTIVATOR RHAS-RELATED"/>
    <property type="match status" value="1"/>
</dbReference>
<comment type="caution">
    <text evidence="5">The sequence shown here is derived from an EMBL/GenBank/DDBJ whole genome shotgun (WGS) entry which is preliminary data.</text>
</comment>